<dbReference type="InterPro" id="IPR057884">
    <property type="entry name" value="FN3_RIM-BP1/2/3"/>
</dbReference>
<dbReference type="PROSITE" id="PS50853">
    <property type="entry name" value="FN3"/>
    <property type="match status" value="2"/>
</dbReference>
<dbReference type="PANTHER" id="PTHR14234">
    <property type="entry name" value="RIM BINDING PROTEIN-RELATED"/>
    <property type="match status" value="1"/>
</dbReference>
<dbReference type="AlphaFoldDB" id="A0A5K3FXJ2"/>
<evidence type="ECO:0000313" key="4">
    <source>
        <dbReference type="WBParaSite" id="MCU_010933-RA"/>
    </source>
</evidence>
<dbReference type="GO" id="GO:0007274">
    <property type="term" value="P:neuromuscular synaptic transmission"/>
    <property type="evidence" value="ECO:0007669"/>
    <property type="project" value="TreeGrafter"/>
</dbReference>
<feature type="compositionally biased region" description="Polar residues" evidence="2">
    <location>
        <begin position="151"/>
        <end position="168"/>
    </location>
</feature>
<keyword evidence="1" id="KW-0677">Repeat</keyword>
<evidence type="ECO:0000259" key="3">
    <source>
        <dbReference type="PROSITE" id="PS50853"/>
    </source>
</evidence>
<evidence type="ECO:0000256" key="1">
    <source>
        <dbReference type="ARBA" id="ARBA00022737"/>
    </source>
</evidence>
<dbReference type="InterPro" id="IPR040325">
    <property type="entry name" value="RIMBP1/2/3"/>
</dbReference>
<protein>
    <submittedName>
        <fullName evidence="4">Fibronectin type-III domain-containing protein</fullName>
    </submittedName>
</protein>
<dbReference type="InterPro" id="IPR013783">
    <property type="entry name" value="Ig-like_fold"/>
</dbReference>
<accession>A0A5K3FXJ2</accession>
<feature type="domain" description="Fibronectin type-III" evidence="3">
    <location>
        <begin position="1"/>
        <end position="82"/>
    </location>
</feature>
<proteinExistence type="predicted"/>
<dbReference type="InterPro" id="IPR036116">
    <property type="entry name" value="FN3_sf"/>
</dbReference>
<dbReference type="InterPro" id="IPR003961">
    <property type="entry name" value="FN3_dom"/>
</dbReference>
<dbReference type="WBParaSite" id="MCU_010933-RA">
    <property type="protein sequence ID" value="MCU_010933-RA"/>
    <property type="gene ID" value="MCU_010933"/>
</dbReference>
<organism evidence="4">
    <name type="scientific">Mesocestoides corti</name>
    <name type="common">Flatworm</name>
    <dbReference type="NCBI Taxonomy" id="53468"/>
    <lineage>
        <taxon>Eukaryota</taxon>
        <taxon>Metazoa</taxon>
        <taxon>Spiralia</taxon>
        <taxon>Lophotrochozoa</taxon>
        <taxon>Platyhelminthes</taxon>
        <taxon>Cestoda</taxon>
        <taxon>Eucestoda</taxon>
        <taxon>Cyclophyllidea</taxon>
        <taxon>Mesocestoididae</taxon>
        <taxon>Mesocestoides</taxon>
    </lineage>
</organism>
<dbReference type="CDD" id="cd00063">
    <property type="entry name" value="FN3"/>
    <property type="match status" value="2"/>
</dbReference>
<sequence length="260" mass="28634">MHSIIVSWKPPEFQANDQEEEVTAYHVYADGQFRASVGGHEKRRALVENIDASKQHRISIRTVTSRGQSKDAECTLLVGKGASPAPTRLKASHITTNSCKLSWLPGSSNFYHAIFLNNHELRVCPPGVYKLFLTGLHPNTLHCVRVESKCSSGSNEPPPACQTTQRNPSSDELKRNAVTIEFHTAPVGLPSPPRNVQVEAGPQDGVLLISWRPVPQATHVFPKCENEQLVQGYTVCINDHPLMDVPGAERELKSGISILH</sequence>
<reference evidence="4" key="1">
    <citation type="submission" date="2019-11" db="UniProtKB">
        <authorList>
            <consortium name="WormBaseParasite"/>
        </authorList>
    </citation>
    <scope>IDENTIFICATION</scope>
</reference>
<dbReference type="Pfam" id="PF25523">
    <property type="entry name" value="Ig_RIMBP2"/>
    <property type="match status" value="2"/>
</dbReference>
<feature type="domain" description="Fibronectin type-III" evidence="3">
    <location>
        <begin position="85"/>
        <end position="167"/>
    </location>
</feature>
<dbReference type="GO" id="GO:0045202">
    <property type="term" value="C:synapse"/>
    <property type="evidence" value="ECO:0007669"/>
    <property type="project" value="GOC"/>
</dbReference>
<dbReference type="SUPFAM" id="SSF49265">
    <property type="entry name" value="Fibronectin type III"/>
    <property type="match status" value="2"/>
</dbReference>
<feature type="region of interest" description="Disordered" evidence="2">
    <location>
        <begin position="151"/>
        <end position="170"/>
    </location>
</feature>
<evidence type="ECO:0000256" key="2">
    <source>
        <dbReference type="SAM" id="MobiDB-lite"/>
    </source>
</evidence>
<dbReference type="PANTHER" id="PTHR14234:SF19">
    <property type="entry name" value="RIM-BINDING PROTEIN, ISOFORM F"/>
    <property type="match status" value="1"/>
</dbReference>
<dbReference type="SMART" id="SM00060">
    <property type="entry name" value="FN3"/>
    <property type="match status" value="1"/>
</dbReference>
<name>A0A5K3FXJ2_MESCO</name>
<dbReference type="Gene3D" id="2.60.40.10">
    <property type="entry name" value="Immunoglobulins"/>
    <property type="match status" value="3"/>
</dbReference>